<accession>A0A6A8KT54</accession>
<sequence length="209" mass="24036">MRTLLECYKILEEYPNGMTKDQFYRVARINKQHAKYLLDSGLVPCINTGKKTRKYHIATHDVITYLCDREDHPEKYKVPTGFYIGKNGCSKRHPDKPAAEIIRFNFTEPEKTGLYTMWEKLTAGYDDLLTTPVVSELTGYSAQSIQRWCNQKILVGFKIRGTLTIPRLAVVEFMSGDRATGIVRKSSKHLDLLRTYAQECHEGAMTITY</sequence>
<proteinExistence type="predicted"/>
<dbReference type="Proteomes" id="UP000477010">
    <property type="component" value="Unassembled WGS sequence"/>
</dbReference>
<name>A0A6A8KT54_9FIRM</name>
<reference evidence="1 2" key="1">
    <citation type="journal article" date="2019" name="Nat. Med.">
        <title>A library of human gut bacterial isolates paired with longitudinal multiomics data enables mechanistic microbiome research.</title>
        <authorList>
            <person name="Poyet M."/>
            <person name="Groussin M."/>
            <person name="Gibbons S.M."/>
            <person name="Avila-Pacheco J."/>
            <person name="Jiang X."/>
            <person name="Kearney S.M."/>
            <person name="Perrotta A.R."/>
            <person name="Berdy B."/>
            <person name="Zhao S."/>
            <person name="Lieberman T.D."/>
            <person name="Swanson P.K."/>
            <person name="Smith M."/>
            <person name="Roesemann S."/>
            <person name="Alexander J.E."/>
            <person name="Rich S.A."/>
            <person name="Livny J."/>
            <person name="Vlamakis H."/>
            <person name="Clish C."/>
            <person name="Bullock K."/>
            <person name="Deik A."/>
            <person name="Scott J."/>
            <person name="Pierce K.A."/>
            <person name="Xavier R.J."/>
            <person name="Alm E.J."/>
        </authorList>
    </citation>
    <scope>NUCLEOTIDE SEQUENCE [LARGE SCALE GENOMIC DNA]</scope>
    <source>
        <strain evidence="1 2">BIOML-B9</strain>
    </source>
</reference>
<evidence type="ECO:0000313" key="1">
    <source>
        <dbReference type="EMBL" id="MSC82078.1"/>
    </source>
</evidence>
<dbReference type="GO" id="GO:0003677">
    <property type="term" value="F:DNA binding"/>
    <property type="evidence" value="ECO:0007669"/>
    <property type="project" value="UniProtKB-KW"/>
</dbReference>
<evidence type="ECO:0000313" key="2">
    <source>
        <dbReference type="Proteomes" id="UP000477010"/>
    </source>
</evidence>
<keyword evidence="1" id="KW-0238">DNA-binding</keyword>
<comment type="caution">
    <text evidence="1">The sequence shown here is derived from an EMBL/GenBank/DDBJ whole genome shotgun (WGS) entry which is preliminary data.</text>
</comment>
<dbReference type="RefSeq" id="WP_118527509.1">
    <property type="nucleotide sequence ID" value="NZ_CABMES010000004.1"/>
</dbReference>
<gene>
    <name evidence="1" type="ORF">GKD85_14970</name>
</gene>
<organism evidence="1 2">
    <name type="scientific">Faecalibacterium prausnitzii</name>
    <dbReference type="NCBI Taxonomy" id="853"/>
    <lineage>
        <taxon>Bacteria</taxon>
        <taxon>Bacillati</taxon>
        <taxon>Bacillota</taxon>
        <taxon>Clostridia</taxon>
        <taxon>Eubacteriales</taxon>
        <taxon>Oscillospiraceae</taxon>
        <taxon>Faecalibacterium</taxon>
    </lineage>
</organism>
<dbReference type="AlphaFoldDB" id="A0A6A8KT54"/>
<dbReference type="EMBL" id="WKQE01000033">
    <property type="protein sequence ID" value="MSC82078.1"/>
    <property type="molecule type" value="Genomic_DNA"/>
</dbReference>
<protein>
    <submittedName>
        <fullName evidence="1">DNA-binding protein</fullName>
    </submittedName>
</protein>